<name>A0A0H5QNE2_9EUKA</name>
<comment type="similarity">
    <text evidence="1">Belongs to the type-1 OGG1 family.</text>
</comment>
<dbReference type="InterPro" id="IPR023170">
    <property type="entry name" value="HhH_base_excis_C"/>
</dbReference>
<dbReference type="SUPFAM" id="SSF48150">
    <property type="entry name" value="DNA-glycosylase"/>
    <property type="match status" value="1"/>
</dbReference>
<dbReference type="GO" id="GO:0006289">
    <property type="term" value="P:nucleotide-excision repair"/>
    <property type="evidence" value="ECO:0007669"/>
    <property type="project" value="InterPro"/>
</dbReference>
<dbReference type="Gene3D" id="3.30.310.40">
    <property type="match status" value="1"/>
</dbReference>
<keyword evidence="6" id="KW-0456">Lyase</keyword>
<evidence type="ECO:0000313" key="11">
    <source>
        <dbReference type="EMBL" id="CRZ03092.1"/>
    </source>
</evidence>
<feature type="domain" description="HhH-GPD" evidence="10">
    <location>
        <begin position="178"/>
        <end position="353"/>
    </location>
</feature>
<keyword evidence="5" id="KW-0234">DNA repair</keyword>
<dbReference type="GO" id="GO:0006285">
    <property type="term" value="P:base-excision repair, AP site formation"/>
    <property type="evidence" value="ECO:0007669"/>
    <property type="project" value="TreeGrafter"/>
</dbReference>
<dbReference type="SUPFAM" id="SSF55945">
    <property type="entry name" value="TATA-box binding protein-like"/>
    <property type="match status" value="1"/>
</dbReference>
<dbReference type="InterPro" id="IPR012904">
    <property type="entry name" value="OGG_N"/>
</dbReference>
<dbReference type="GO" id="GO:0034039">
    <property type="term" value="F:8-oxo-7,8-dihydroguanine DNA N-glycosylase activity"/>
    <property type="evidence" value="ECO:0007669"/>
    <property type="project" value="TreeGrafter"/>
</dbReference>
<dbReference type="Gene3D" id="1.10.340.30">
    <property type="entry name" value="Hypothetical protein, domain 2"/>
    <property type="match status" value="1"/>
</dbReference>
<keyword evidence="7" id="KW-0511">Multifunctional enzyme</keyword>
<evidence type="ECO:0000256" key="7">
    <source>
        <dbReference type="ARBA" id="ARBA00023268"/>
    </source>
</evidence>
<reference evidence="11" key="1">
    <citation type="submission" date="2015-04" db="EMBL/GenBank/DDBJ databases">
        <title>The genome sequence of the plant pathogenic Rhizarian Plasmodiophora brassicae reveals insights in its biotrophic life cycle and the origin of chitin synthesis.</title>
        <authorList>
            <person name="Schwelm A."/>
            <person name="Fogelqvist J."/>
            <person name="Knaust A."/>
            <person name="Julke S."/>
            <person name="Lilja T."/>
            <person name="Dhandapani V."/>
            <person name="Bonilla-Rosso G."/>
            <person name="Karlsson M."/>
            <person name="Shevchenko A."/>
            <person name="Choi S.R."/>
            <person name="Kim H.G."/>
            <person name="Park J.Y."/>
            <person name="Lim Y.P."/>
            <person name="Ludwig-Muller J."/>
            <person name="Dixelius C."/>
        </authorList>
    </citation>
    <scope>NUCLEOTIDE SEQUENCE</scope>
    <source>
        <tissue evidence="11">Potato root galls</tissue>
    </source>
</reference>
<evidence type="ECO:0000256" key="2">
    <source>
        <dbReference type="ARBA" id="ARBA00012720"/>
    </source>
</evidence>
<evidence type="ECO:0000256" key="1">
    <source>
        <dbReference type="ARBA" id="ARBA00010679"/>
    </source>
</evidence>
<evidence type="ECO:0000256" key="9">
    <source>
        <dbReference type="ARBA" id="ARBA00044632"/>
    </source>
</evidence>
<dbReference type="Pfam" id="PF07934">
    <property type="entry name" value="OGG_N"/>
    <property type="match status" value="1"/>
</dbReference>
<comment type="catalytic activity">
    <reaction evidence="9">
        <text>2'-deoxyribonucleotide-(2'-deoxyribose 5'-phosphate)-2'-deoxyribonucleotide-DNA = a 3'-end 2'-deoxyribonucleotide-(2,3-dehydro-2,3-deoxyribose 5'-phosphate)-DNA + a 5'-end 5'-phospho-2'-deoxyribonucleoside-DNA + H(+)</text>
        <dbReference type="Rhea" id="RHEA:66592"/>
        <dbReference type="Rhea" id="RHEA-COMP:13180"/>
        <dbReference type="Rhea" id="RHEA-COMP:16897"/>
        <dbReference type="Rhea" id="RHEA-COMP:17067"/>
        <dbReference type="ChEBI" id="CHEBI:15378"/>
        <dbReference type="ChEBI" id="CHEBI:136412"/>
        <dbReference type="ChEBI" id="CHEBI:157695"/>
        <dbReference type="ChEBI" id="CHEBI:167181"/>
        <dbReference type="EC" id="4.2.99.18"/>
    </reaction>
</comment>
<proteinExistence type="inferred from homology"/>
<dbReference type="InterPro" id="IPR003265">
    <property type="entry name" value="HhH-GPD_domain"/>
</dbReference>
<dbReference type="AlphaFoldDB" id="A0A0H5QNE2"/>
<evidence type="ECO:0000256" key="5">
    <source>
        <dbReference type="ARBA" id="ARBA00023204"/>
    </source>
</evidence>
<protein>
    <recommendedName>
        <fullName evidence="2">DNA-(apurinic or apyrimidinic site) lyase</fullName>
        <ecNumber evidence="2">4.2.99.18</ecNumber>
    </recommendedName>
</protein>
<organism evidence="11">
    <name type="scientific">Spongospora subterranea</name>
    <dbReference type="NCBI Taxonomy" id="70186"/>
    <lineage>
        <taxon>Eukaryota</taxon>
        <taxon>Sar</taxon>
        <taxon>Rhizaria</taxon>
        <taxon>Endomyxa</taxon>
        <taxon>Phytomyxea</taxon>
        <taxon>Plasmodiophorida</taxon>
        <taxon>Plasmodiophoridae</taxon>
        <taxon>Spongospora</taxon>
    </lineage>
</organism>
<dbReference type="PANTHER" id="PTHR10242">
    <property type="entry name" value="8-OXOGUANINE DNA GLYCOSYLASE"/>
    <property type="match status" value="1"/>
</dbReference>
<dbReference type="InterPro" id="IPR052054">
    <property type="entry name" value="Oxidative_DNA_repair_enzyme"/>
</dbReference>
<dbReference type="CDD" id="cd00056">
    <property type="entry name" value="ENDO3c"/>
    <property type="match status" value="1"/>
</dbReference>
<keyword evidence="8" id="KW-0326">Glycosidase</keyword>
<dbReference type="GO" id="GO:0005634">
    <property type="term" value="C:nucleus"/>
    <property type="evidence" value="ECO:0007669"/>
    <property type="project" value="TreeGrafter"/>
</dbReference>
<dbReference type="EC" id="4.2.99.18" evidence="2"/>
<evidence type="ECO:0000256" key="6">
    <source>
        <dbReference type="ARBA" id="ARBA00023239"/>
    </source>
</evidence>
<accession>A0A0H5QNE2</accession>
<evidence type="ECO:0000259" key="10">
    <source>
        <dbReference type="SMART" id="SM00478"/>
    </source>
</evidence>
<dbReference type="SMART" id="SM00478">
    <property type="entry name" value="ENDO3c"/>
    <property type="match status" value="1"/>
</dbReference>
<evidence type="ECO:0000256" key="8">
    <source>
        <dbReference type="ARBA" id="ARBA00023295"/>
    </source>
</evidence>
<dbReference type="EMBL" id="HACM01002650">
    <property type="protein sequence ID" value="CRZ03092.1"/>
    <property type="molecule type" value="Transcribed_RNA"/>
</dbReference>
<sequence>MARRSSRVTGNAVAHAGARNNKSNVRGSAAVVGALEGRLIQCTGTWSDWLPIDIKPGQFWAKGTLTNGQCFGWRHQPGIQEDDQFTGVLCDQVLQIRQSDPMSMALYRVAIPHHNNDQGQVSKSRTRLHHFLRSDADLSAHYKQWASSDLQFSAFPEHFAGIRLLQQDPVECLFSFICSSNNHITRITSILNKLRDRFGVDIMVVDGVVYKQFPTIASLAASSEEELKSLGLGYRARYIHQTAIALSNRPDNFLHDFHQRSQVEIQTELCQLMGIGRKVADCISLFSMNQLQVVPVDTHVLQIALKHYRDRIGSITKSQTLTPKVYNQISTGFVSVFGELAGWAHSILFTADLPQFRDHLSPKKLDTNLETGTAAEFNKTDVKPETNEVKCNTEQLDIKLRVNLKCESDGIKRKIPLDSVLSDLKRPTRARRCL</sequence>
<dbReference type="GO" id="GO:0003684">
    <property type="term" value="F:damaged DNA binding"/>
    <property type="evidence" value="ECO:0007669"/>
    <property type="project" value="InterPro"/>
</dbReference>
<dbReference type="InterPro" id="IPR011257">
    <property type="entry name" value="DNA_glycosylase"/>
</dbReference>
<dbReference type="Pfam" id="PF00730">
    <property type="entry name" value="HhH-GPD"/>
    <property type="match status" value="1"/>
</dbReference>
<keyword evidence="3" id="KW-0227">DNA damage</keyword>
<dbReference type="PANTHER" id="PTHR10242:SF2">
    <property type="entry name" value="N-GLYCOSYLASE_DNA LYASE"/>
    <property type="match status" value="1"/>
</dbReference>
<evidence type="ECO:0000256" key="3">
    <source>
        <dbReference type="ARBA" id="ARBA00022763"/>
    </source>
</evidence>
<keyword evidence="4" id="KW-0378">Hydrolase</keyword>
<evidence type="ECO:0000256" key="4">
    <source>
        <dbReference type="ARBA" id="ARBA00022801"/>
    </source>
</evidence>
<dbReference type="Gene3D" id="1.10.1670.10">
    <property type="entry name" value="Helix-hairpin-Helix base-excision DNA repair enzymes (C-terminal)"/>
    <property type="match status" value="1"/>
</dbReference>
<dbReference type="GO" id="GO:0140078">
    <property type="term" value="F:class I DNA-(apurinic or apyrimidinic site) endonuclease activity"/>
    <property type="evidence" value="ECO:0007669"/>
    <property type="project" value="UniProtKB-EC"/>
</dbReference>